<evidence type="ECO:0000313" key="3">
    <source>
        <dbReference type="Proteomes" id="UP001159042"/>
    </source>
</evidence>
<dbReference type="AlphaFoldDB" id="A0AAV8W6L4"/>
<feature type="compositionally biased region" description="Basic and acidic residues" evidence="1">
    <location>
        <begin position="40"/>
        <end position="63"/>
    </location>
</feature>
<proteinExistence type="predicted"/>
<gene>
    <name evidence="2" type="ORF">NQ315_004053</name>
</gene>
<keyword evidence="3" id="KW-1185">Reference proteome</keyword>
<accession>A0AAV8W6L4</accession>
<feature type="compositionally biased region" description="Low complexity" evidence="1">
    <location>
        <begin position="125"/>
        <end position="139"/>
    </location>
</feature>
<feature type="compositionally biased region" description="Polar residues" evidence="1">
    <location>
        <begin position="1"/>
        <end position="21"/>
    </location>
</feature>
<comment type="caution">
    <text evidence="2">The sequence shown here is derived from an EMBL/GenBank/DDBJ whole genome shotgun (WGS) entry which is preliminary data.</text>
</comment>
<evidence type="ECO:0000256" key="1">
    <source>
        <dbReference type="SAM" id="MobiDB-lite"/>
    </source>
</evidence>
<feature type="region of interest" description="Disordered" evidence="1">
    <location>
        <begin position="1"/>
        <end position="63"/>
    </location>
</feature>
<dbReference type="Proteomes" id="UP001159042">
    <property type="component" value="Unassembled WGS sequence"/>
</dbReference>
<name>A0AAV8W6L4_9CUCU</name>
<dbReference type="EMBL" id="JANEYG010000007">
    <property type="protein sequence ID" value="KAJ8922119.1"/>
    <property type="molecule type" value="Genomic_DNA"/>
</dbReference>
<sequence length="205" mass="22554">MTANNRKTPIQLRNSSSNTMPPSLLAVTPTGGRAITYDEESWKPSPEDKSKEKDDLSRQCEVRQSKTKRVKNYLKKCKNALGNRSASLQVSPCSESPKTSSWYIENNLNECEINELEEVFEDAQGPSPSVSSGDSGVASKENSESKGIGGSDETSEKDGVPEPTSPSLKESQDKEEGEVAAESKKEERKEEEDRIEIEIPIKLVS</sequence>
<feature type="compositionally biased region" description="Basic and acidic residues" evidence="1">
    <location>
        <begin position="181"/>
        <end position="199"/>
    </location>
</feature>
<reference evidence="2 3" key="1">
    <citation type="journal article" date="2023" name="Insect Mol. Biol.">
        <title>Genome sequencing provides insights into the evolution of gene families encoding plant cell wall-degrading enzymes in longhorned beetles.</title>
        <authorList>
            <person name="Shin N.R."/>
            <person name="Okamura Y."/>
            <person name="Kirsch R."/>
            <person name="Pauchet Y."/>
        </authorList>
    </citation>
    <scope>NUCLEOTIDE SEQUENCE [LARGE SCALE GENOMIC DNA]</scope>
    <source>
        <strain evidence="2">EAD_L_NR</strain>
    </source>
</reference>
<organism evidence="2 3">
    <name type="scientific">Exocentrus adspersus</name>
    <dbReference type="NCBI Taxonomy" id="1586481"/>
    <lineage>
        <taxon>Eukaryota</taxon>
        <taxon>Metazoa</taxon>
        <taxon>Ecdysozoa</taxon>
        <taxon>Arthropoda</taxon>
        <taxon>Hexapoda</taxon>
        <taxon>Insecta</taxon>
        <taxon>Pterygota</taxon>
        <taxon>Neoptera</taxon>
        <taxon>Endopterygota</taxon>
        <taxon>Coleoptera</taxon>
        <taxon>Polyphaga</taxon>
        <taxon>Cucujiformia</taxon>
        <taxon>Chrysomeloidea</taxon>
        <taxon>Cerambycidae</taxon>
        <taxon>Lamiinae</taxon>
        <taxon>Acanthocinini</taxon>
        <taxon>Exocentrus</taxon>
    </lineage>
</organism>
<protein>
    <submittedName>
        <fullName evidence="2">Uncharacterized protein</fullName>
    </submittedName>
</protein>
<evidence type="ECO:0000313" key="2">
    <source>
        <dbReference type="EMBL" id="KAJ8922119.1"/>
    </source>
</evidence>
<feature type="region of interest" description="Disordered" evidence="1">
    <location>
        <begin position="116"/>
        <end position="205"/>
    </location>
</feature>